<dbReference type="Gene3D" id="1.10.357.10">
    <property type="entry name" value="Tetracycline Repressor, domain 2"/>
    <property type="match status" value="1"/>
</dbReference>
<keyword evidence="7" id="KW-1185">Reference proteome</keyword>
<proteinExistence type="predicted"/>
<evidence type="ECO:0000256" key="3">
    <source>
        <dbReference type="ARBA" id="ARBA00023163"/>
    </source>
</evidence>
<keyword evidence="3" id="KW-0804">Transcription</keyword>
<dbReference type="AlphaFoldDB" id="A0A4S4FM72"/>
<dbReference type="Gene3D" id="1.10.10.60">
    <property type="entry name" value="Homeodomain-like"/>
    <property type="match status" value="1"/>
</dbReference>
<evidence type="ECO:0000259" key="5">
    <source>
        <dbReference type="PROSITE" id="PS50977"/>
    </source>
</evidence>
<accession>A0A4S4FM72</accession>
<name>A0A4S4FM72_9MICO</name>
<organism evidence="6 7">
    <name type="scientific">Orlajensenia flava</name>
    <dbReference type="NCBI Taxonomy" id="2565934"/>
    <lineage>
        <taxon>Bacteria</taxon>
        <taxon>Bacillati</taxon>
        <taxon>Actinomycetota</taxon>
        <taxon>Actinomycetes</taxon>
        <taxon>Micrococcales</taxon>
        <taxon>Microbacteriaceae</taxon>
        <taxon>Orlajensenia</taxon>
    </lineage>
</organism>
<evidence type="ECO:0000313" key="6">
    <source>
        <dbReference type="EMBL" id="THG31321.1"/>
    </source>
</evidence>
<dbReference type="Proteomes" id="UP000307380">
    <property type="component" value="Unassembled WGS sequence"/>
</dbReference>
<sequence>MPRNAERGGPRTRAKIADVAARLFLERGYDAVTVAEIAREAGVSSVTVFNHFPRKEDLFLDRAVDADGYLRSAVRDRPTGVDVLTSLHATAIRLFDDRHPLSGVNDRSVPFFRTVAASPALIARARGIAADLQRTLVDELERDAIFAGDARLLAALFIAGYGSVLVETASRLIDDEDPSTVTDGARERFERLFDALRNGLGDGAGGAVAGGGPASVSPASVRL</sequence>
<dbReference type="EMBL" id="SSSN01000011">
    <property type="protein sequence ID" value="THG31321.1"/>
    <property type="molecule type" value="Genomic_DNA"/>
</dbReference>
<evidence type="ECO:0000313" key="7">
    <source>
        <dbReference type="Proteomes" id="UP000307380"/>
    </source>
</evidence>
<dbReference type="GO" id="GO:0003700">
    <property type="term" value="F:DNA-binding transcription factor activity"/>
    <property type="evidence" value="ECO:0007669"/>
    <property type="project" value="TreeGrafter"/>
</dbReference>
<evidence type="ECO:0000256" key="4">
    <source>
        <dbReference type="PROSITE-ProRule" id="PRU00335"/>
    </source>
</evidence>
<dbReference type="RefSeq" id="WP_136425088.1">
    <property type="nucleotide sequence ID" value="NZ_SSSN01000011.1"/>
</dbReference>
<comment type="caution">
    <text evidence="6">The sequence shown here is derived from an EMBL/GenBank/DDBJ whole genome shotgun (WGS) entry which is preliminary data.</text>
</comment>
<dbReference type="OrthoDB" id="8688418at2"/>
<dbReference type="InterPro" id="IPR009057">
    <property type="entry name" value="Homeodomain-like_sf"/>
</dbReference>
<dbReference type="PANTHER" id="PTHR30055:SF234">
    <property type="entry name" value="HTH-TYPE TRANSCRIPTIONAL REGULATOR BETI"/>
    <property type="match status" value="1"/>
</dbReference>
<feature type="domain" description="HTH tetR-type" evidence="5">
    <location>
        <begin position="10"/>
        <end position="70"/>
    </location>
</feature>
<dbReference type="PRINTS" id="PR00455">
    <property type="entry name" value="HTHTETR"/>
</dbReference>
<evidence type="ECO:0000256" key="2">
    <source>
        <dbReference type="ARBA" id="ARBA00023125"/>
    </source>
</evidence>
<dbReference type="InterPro" id="IPR050109">
    <property type="entry name" value="HTH-type_TetR-like_transc_reg"/>
</dbReference>
<evidence type="ECO:0000256" key="1">
    <source>
        <dbReference type="ARBA" id="ARBA00023015"/>
    </source>
</evidence>
<dbReference type="GO" id="GO:0000976">
    <property type="term" value="F:transcription cis-regulatory region binding"/>
    <property type="evidence" value="ECO:0007669"/>
    <property type="project" value="TreeGrafter"/>
</dbReference>
<reference evidence="6 7" key="1">
    <citation type="submission" date="2019-04" db="EMBL/GenBank/DDBJ databases">
        <authorList>
            <person name="Jiang L."/>
        </authorList>
    </citation>
    <scope>NUCLEOTIDE SEQUENCE [LARGE SCALE GENOMIC DNA]</scope>
    <source>
        <strain evidence="6 7">YIM 131861</strain>
    </source>
</reference>
<keyword evidence="2 4" id="KW-0238">DNA-binding</keyword>
<dbReference type="PANTHER" id="PTHR30055">
    <property type="entry name" value="HTH-TYPE TRANSCRIPTIONAL REGULATOR RUTR"/>
    <property type="match status" value="1"/>
</dbReference>
<feature type="DNA-binding region" description="H-T-H motif" evidence="4">
    <location>
        <begin position="33"/>
        <end position="52"/>
    </location>
</feature>
<dbReference type="PROSITE" id="PS50977">
    <property type="entry name" value="HTH_TETR_2"/>
    <property type="match status" value="1"/>
</dbReference>
<dbReference type="Pfam" id="PF00440">
    <property type="entry name" value="TetR_N"/>
    <property type="match status" value="1"/>
</dbReference>
<protein>
    <submittedName>
        <fullName evidence="6">TetR/AcrR family transcriptional regulator</fullName>
    </submittedName>
</protein>
<gene>
    <name evidence="6" type="ORF">E6C70_13570</name>
</gene>
<keyword evidence="1" id="KW-0805">Transcription regulation</keyword>
<dbReference type="SUPFAM" id="SSF46689">
    <property type="entry name" value="Homeodomain-like"/>
    <property type="match status" value="1"/>
</dbReference>
<dbReference type="InterPro" id="IPR001647">
    <property type="entry name" value="HTH_TetR"/>
</dbReference>